<dbReference type="AlphaFoldDB" id="A0A839A3M4"/>
<evidence type="ECO:0000313" key="1">
    <source>
        <dbReference type="EMBL" id="MBA5728562.1"/>
    </source>
</evidence>
<proteinExistence type="predicted"/>
<comment type="caution">
    <text evidence="1">The sequence shown here is derived from an EMBL/GenBank/DDBJ whole genome shotgun (WGS) entry which is preliminary data.</text>
</comment>
<name>A0A839A3M4_9LACT</name>
<accession>A0A839A3M4</accession>
<organism evidence="1 2">
    <name type="scientific">Ruoffia halotolerans</name>
    <dbReference type="NCBI Taxonomy" id="2748684"/>
    <lineage>
        <taxon>Bacteria</taxon>
        <taxon>Bacillati</taxon>
        <taxon>Bacillota</taxon>
        <taxon>Bacilli</taxon>
        <taxon>Lactobacillales</taxon>
        <taxon>Aerococcaceae</taxon>
        <taxon>Ruoffia</taxon>
    </lineage>
</organism>
<reference evidence="1 2" key="1">
    <citation type="submission" date="2020-06" db="EMBL/GenBank/DDBJ databases">
        <title>Reclassification of Facklamia ignava, Facklamia soureckii and Facklami tabacinasalis as Falseniella iganva gen. nov., comb. nov., Hutsoniella ignava gen. nov., comb. nov., and Ruoffia tabacinasalis gen. nov., comb. nov and description of Ruoffia haltotolerans sp. nov., isolated from hypersaline Inland Sea of Qatar.</title>
        <authorList>
            <person name="Fotedar R."/>
            <person name="Sankaranarayanan K."/>
            <person name="Lawson P."/>
            <person name="Caldwell M."/>
            <person name="Zeyara A."/>
            <person name="Al Malki A."/>
            <person name="Ali M."/>
        </authorList>
    </citation>
    <scope>NUCLEOTIDE SEQUENCE [LARGE SCALE GENOMIC DNA]</scope>
    <source>
        <strain evidence="1 2">INB8</strain>
    </source>
</reference>
<keyword evidence="2" id="KW-1185">Reference proteome</keyword>
<dbReference type="Proteomes" id="UP000571018">
    <property type="component" value="Unassembled WGS sequence"/>
</dbReference>
<dbReference type="EMBL" id="JACAOA010000003">
    <property type="protein sequence ID" value="MBA5728562.1"/>
    <property type="molecule type" value="Genomic_DNA"/>
</dbReference>
<sequence length="77" mass="9122">MVRKIIEEQNEKAIETLARIAVKDDLAEFKSAFKEKYQSDWDTIVETLRDEDHVDGLSAPEHFLEELFKENRQQINE</sequence>
<gene>
    <name evidence="1" type="ORF">HW423_02015</name>
</gene>
<dbReference type="RefSeq" id="WP_218930280.1">
    <property type="nucleotide sequence ID" value="NZ_JACAOA010000003.1"/>
</dbReference>
<protein>
    <submittedName>
        <fullName evidence="1">Uncharacterized protein</fullName>
    </submittedName>
</protein>
<evidence type="ECO:0000313" key="2">
    <source>
        <dbReference type="Proteomes" id="UP000571018"/>
    </source>
</evidence>